<dbReference type="Gene3D" id="3.90.190.10">
    <property type="entry name" value="Protein tyrosine phosphatase superfamily"/>
    <property type="match status" value="1"/>
</dbReference>
<evidence type="ECO:0000313" key="5">
    <source>
        <dbReference type="Proteomes" id="UP001165090"/>
    </source>
</evidence>
<evidence type="ECO:0000256" key="1">
    <source>
        <dbReference type="ARBA" id="ARBA00022801"/>
    </source>
</evidence>
<dbReference type="EMBL" id="BSDZ01000086">
    <property type="protein sequence ID" value="GLI69801.1"/>
    <property type="molecule type" value="Genomic_DNA"/>
</dbReference>
<dbReference type="Proteomes" id="UP001165090">
    <property type="component" value="Unassembled WGS sequence"/>
</dbReference>
<feature type="non-terminal residue" evidence="4">
    <location>
        <position position="1"/>
    </location>
</feature>
<dbReference type="InterPro" id="IPR000387">
    <property type="entry name" value="Tyr_Pase_dom"/>
</dbReference>
<dbReference type="Pfam" id="PF22784">
    <property type="entry name" value="PTP-SAK"/>
    <property type="match status" value="1"/>
</dbReference>
<sequence length="270" mass="28991">ENLNILMQRNLQFQSSRFGGSSDLSASTFNGQPTTVNSESHPITVSWIPPCEIAAGGRLGLTFCPGKHISARDGTQYCRDLRTDLARLRLVHGVHTIVCLLPEAELRYLKVRSYAAAVEEHGMEYLHLPIIEMAAPRDVSQAASVVDAVADRLQEGRTVVMHCKAGVGRAGMMAACVLVRLGVRVGPAEAIAAVRQHRRGAVESRRQEEFVAVYCSTFECRNRTKNAMSAATVQGPHAVMTLPSGGWASNVNSGAHGKMVPGDSKSAGEG</sequence>
<dbReference type="InterPro" id="IPR050561">
    <property type="entry name" value="PTP"/>
</dbReference>
<dbReference type="InterPro" id="IPR029021">
    <property type="entry name" value="Prot-tyrosine_phosphatase-like"/>
</dbReference>
<dbReference type="CDD" id="cd14505">
    <property type="entry name" value="CDKN3-like"/>
    <property type="match status" value="1"/>
</dbReference>
<accession>A0ABQ5SKU6</accession>
<dbReference type="SMART" id="SM00404">
    <property type="entry name" value="PTPc_motif"/>
    <property type="match status" value="1"/>
</dbReference>
<organism evidence="4 5">
    <name type="scientific">Volvox africanus</name>
    <dbReference type="NCBI Taxonomy" id="51714"/>
    <lineage>
        <taxon>Eukaryota</taxon>
        <taxon>Viridiplantae</taxon>
        <taxon>Chlorophyta</taxon>
        <taxon>core chlorophytes</taxon>
        <taxon>Chlorophyceae</taxon>
        <taxon>CS clade</taxon>
        <taxon>Chlamydomonadales</taxon>
        <taxon>Volvocaceae</taxon>
        <taxon>Volvox</taxon>
    </lineage>
</organism>
<keyword evidence="5" id="KW-1185">Reference proteome</keyword>
<dbReference type="PROSITE" id="PS50056">
    <property type="entry name" value="TYR_PHOSPHATASE_2"/>
    <property type="match status" value="1"/>
</dbReference>
<proteinExistence type="predicted"/>
<dbReference type="InterPro" id="IPR003595">
    <property type="entry name" value="Tyr_Pase_cat"/>
</dbReference>
<comment type="caution">
    <text evidence="4">The sequence shown here is derived from an EMBL/GenBank/DDBJ whole genome shotgun (WGS) entry which is preliminary data.</text>
</comment>
<evidence type="ECO:0000313" key="4">
    <source>
        <dbReference type="EMBL" id="GLI69801.1"/>
    </source>
</evidence>
<evidence type="ECO:0000256" key="2">
    <source>
        <dbReference type="SAM" id="MobiDB-lite"/>
    </source>
</evidence>
<reference evidence="4 5" key="1">
    <citation type="journal article" date="2023" name="IScience">
        <title>Expanded male sex-determining region conserved during the evolution of homothallism in the green alga Volvox.</title>
        <authorList>
            <person name="Yamamoto K."/>
            <person name="Matsuzaki R."/>
            <person name="Mahakham W."/>
            <person name="Heman W."/>
            <person name="Sekimoto H."/>
            <person name="Kawachi M."/>
            <person name="Minakuchi Y."/>
            <person name="Toyoda A."/>
            <person name="Nozaki H."/>
        </authorList>
    </citation>
    <scope>NUCLEOTIDE SEQUENCE [LARGE SCALE GENOMIC DNA]</scope>
    <source>
        <strain evidence="4 5">NIES-4468</strain>
    </source>
</reference>
<name>A0ABQ5SKU6_9CHLO</name>
<dbReference type="SUPFAM" id="SSF52799">
    <property type="entry name" value="(Phosphotyrosine protein) phosphatases II"/>
    <property type="match status" value="1"/>
</dbReference>
<evidence type="ECO:0000259" key="3">
    <source>
        <dbReference type="PROSITE" id="PS50056"/>
    </source>
</evidence>
<feature type="domain" description="Tyrosine specific protein phosphatases" evidence="3">
    <location>
        <begin position="140"/>
        <end position="209"/>
    </location>
</feature>
<keyword evidence="1" id="KW-0378">Hydrolase</keyword>
<dbReference type="PANTHER" id="PTHR23339">
    <property type="entry name" value="TYROSINE SPECIFIC PROTEIN PHOSPHATASE AND DUAL SPECIFICITY PROTEIN PHOSPHATASE"/>
    <property type="match status" value="1"/>
</dbReference>
<protein>
    <recommendedName>
        <fullName evidence="3">Tyrosine specific protein phosphatases domain-containing protein</fullName>
    </recommendedName>
</protein>
<gene>
    <name evidence="4" type="ORF">VaNZ11_014502</name>
</gene>
<dbReference type="InterPro" id="IPR057023">
    <property type="entry name" value="PTP-SAK"/>
</dbReference>
<feature type="region of interest" description="Disordered" evidence="2">
    <location>
        <begin position="251"/>
        <end position="270"/>
    </location>
</feature>